<keyword evidence="10" id="KW-1185">Reference proteome</keyword>
<keyword evidence="4" id="KW-0547">Nucleotide-binding</keyword>
<evidence type="ECO:0000313" key="10">
    <source>
        <dbReference type="Proteomes" id="UP001150538"/>
    </source>
</evidence>
<dbReference type="Gene3D" id="1.10.510.10">
    <property type="entry name" value="Transferase(Phosphotransferase) domain 1"/>
    <property type="match status" value="1"/>
</dbReference>
<reference evidence="9" key="1">
    <citation type="submission" date="2022-07" db="EMBL/GenBank/DDBJ databases">
        <title>Phylogenomic reconstructions and comparative analyses of Kickxellomycotina fungi.</title>
        <authorList>
            <person name="Reynolds N.K."/>
            <person name="Stajich J.E."/>
            <person name="Barry K."/>
            <person name="Grigoriev I.V."/>
            <person name="Crous P."/>
            <person name="Smith M.E."/>
        </authorList>
    </citation>
    <scope>NUCLEOTIDE SEQUENCE</scope>
    <source>
        <strain evidence="9">NBRC 100468</strain>
    </source>
</reference>
<keyword evidence="2" id="KW-0723">Serine/threonine-protein kinase</keyword>
<keyword evidence="9" id="KW-0131">Cell cycle</keyword>
<keyword evidence="9" id="KW-0132">Cell division</keyword>
<evidence type="ECO:0000256" key="5">
    <source>
        <dbReference type="ARBA" id="ARBA00022777"/>
    </source>
</evidence>
<dbReference type="GO" id="GO:0051301">
    <property type="term" value="P:cell division"/>
    <property type="evidence" value="ECO:0007669"/>
    <property type="project" value="UniProtKB-KW"/>
</dbReference>
<evidence type="ECO:0000259" key="8">
    <source>
        <dbReference type="PROSITE" id="PS50011"/>
    </source>
</evidence>
<dbReference type="OrthoDB" id="10020333at2759"/>
<dbReference type="EMBL" id="JANBPU010000026">
    <property type="protein sequence ID" value="KAJ1919461.1"/>
    <property type="molecule type" value="Genomic_DNA"/>
</dbReference>
<protein>
    <recommendedName>
        <fullName evidence="1">non-specific serine/threonine protein kinase</fullName>
        <ecNumber evidence="1">2.7.11.1</ecNumber>
    </recommendedName>
</protein>
<evidence type="ECO:0000256" key="2">
    <source>
        <dbReference type="ARBA" id="ARBA00022527"/>
    </source>
</evidence>
<gene>
    <name evidence="9" type="primary">CDC7</name>
    <name evidence="9" type="ORF">H4219_001931</name>
</gene>
<comment type="caution">
    <text evidence="9">The sequence shown here is derived from an EMBL/GenBank/DDBJ whole genome shotgun (WGS) entry which is preliminary data.</text>
</comment>
<dbReference type="GO" id="GO:0005634">
    <property type="term" value="C:nucleus"/>
    <property type="evidence" value="ECO:0007669"/>
    <property type="project" value="TreeGrafter"/>
</dbReference>
<proteinExistence type="predicted"/>
<keyword evidence="6" id="KW-0067">ATP-binding</keyword>
<dbReference type="AlphaFoldDB" id="A0A9W8DUP5"/>
<dbReference type="CDD" id="cd14019">
    <property type="entry name" value="STKc_Cdc7"/>
    <property type="match status" value="1"/>
</dbReference>
<dbReference type="Pfam" id="PF00069">
    <property type="entry name" value="Pkinase"/>
    <property type="match status" value="2"/>
</dbReference>
<evidence type="ECO:0000256" key="4">
    <source>
        <dbReference type="ARBA" id="ARBA00022741"/>
    </source>
</evidence>
<dbReference type="GO" id="GO:0044773">
    <property type="term" value="P:mitotic DNA damage checkpoint signaling"/>
    <property type="evidence" value="ECO:0007669"/>
    <property type="project" value="TreeGrafter"/>
</dbReference>
<evidence type="ECO:0000256" key="7">
    <source>
        <dbReference type="SAM" id="MobiDB-lite"/>
    </source>
</evidence>
<dbReference type="InterPro" id="IPR000719">
    <property type="entry name" value="Prot_kinase_dom"/>
</dbReference>
<name>A0A9W8DUP5_9FUNG</name>
<sequence>MADHGLLSYVESPQEPRNKRQRTGNHGDDSLLAAFHHSPRIYNETTTTPMASRIHPSDSTSLVITRMDQAGGLNNSEHSLAHASVVNSSHILGVLENNTQQTLTESACSGEESLTYDDEESDEQDGSDDASEEPSDDDDDDDEEDEDEDVSMDESREESLLLNGGDIRIPEDIQEEIDELYQTFPSISCHYKLVGKIGEGTFSTVYKAVDLMHESYENSSWEMIFQNNSHNGNDKDNDNDDDIEVVESSQPSENETMHQAFGAQCLHCVKSRRNRKEARIVAVKKIYVTSSPRRIANEIGILRDLTGSTKIAPLITAMRHEDQVIVVMPYFRHDDFRTFYLKLPIREIQWYMSSLVQALEYTHRKRVMHRDVKPSNFLYNVHQRHGVLVDFGLAEREDDQEVTRIKSRSTLNVDSNTATRIFRSFDIKGRPGVLQRDPRPGLRANRAGTRGFRAPEVLLKIPEQSVAIDVWSVGVILLCFFTKRFPFFQSTDDIEALLEISVLFGRYKMEQAASEMGRTFFTNIPTVKEKGVTFERLIKVYNHEGWKEIPQDGLDFLRRCLCLNPEERITAKEALSHPFIANISTGSPSQDNAAEDE</sequence>
<dbReference type="SMART" id="SM00220">
    <property type="entry name" value="S_TKc"/>
    <property type="match status" value="1"/>
</dbReference>
<dbReference type="GO" id="GO:0004674">
    <property type="term" value="F:protein serine/threonine kinase activity"/>
    <property type="evidence" value="ECO:0007669"/>
    <property type="project" value="UniProtKB-KW"/>
</dbReference>
<dbReference type="Proteomes" id="UP001150538">
    <property type="component" value="Unassembled WGS sequence"/>
</dbReference>
<evidence type="ECO:0000256" key="1">
    <source>
        <dbReference type="ARBA" id="ARBA00012513"/>
    </source>
</evidence>
<dbReference type="PANTHER" id="PTHR44167">
    <property type="entry name" value="OVARIAN-SPECIFIC SERINE/THREONINE-PROTEIN KINASE LOK-RELATED"/>
    <property type="match status" value="1"/>
</dbReference>
<accession>A0A9W8DUP5</accession>
<dbReference type="PROSITE" id="PS50011">
    <property type="entry name" value="PROTEIN_KINASE_DOM"/>
    <property type="match status" value="1"/>
</dbReference>
<evidence type="ECO:0000256" key="6">
    <source>
        <dbReference type="ARBA" id="ARBA00022840"/>
    </source>
</evidence>
<dbReference type="PROSITE" id="PS00108">
    <property type="entry name" value="PROTEIN_KINASE_ST"/>
    <property type="match status" value="1"/>
</dbReference>
<keyword evidence="3 9" id="KW-0808">Transferase</keyword>
<dbReference type="InterPro" id="IPR008271">
    <property type="entry name" value="Ser/Thr_kinase_AS"/>
</dbReference>
<evidence type="ECO:0000313" key="9">
    <source>
        <dbReference type="EMBL" id="KAJ1919461.1"/>
    </source>
</evidence>
<organism evidence="9 10">
    <name type="scientific">Mycoemilia scoparia</name>
    <dbReference type="NCBI Taxonomy" id="417184"/>
    <lineage>
        <taxon>Eukaryota</taxon>
        <taxon>Fungi</taxon>
        <taxon>Fungi incertae sedis</taxon>
        <taxon>Zoopagomycota</taxon>
        <taxon>Kickxellomycotina</taxon>
        <taxon>Kickxellomycetes</taxon>
        <taxon>Kickxellales</taxon>
        <taxon>Kickxellaceae</taxon>
        <taxon>Mycoemilia</taxon>
    </lineage>
</organism>
<keyword evidence="5" id="KW-0418">Kinase</keyword>
<dbReference type="PANTHER" id="PTHR44167:SF23">
    <property type="entry name" value="CDC7 KINASE, ISOFORM A-RELATED"/>
    <property type="match status" value="1"/>
</dbReference>
<feature type="compositionally biased region" description="Acidic residues" evidence="7">
    <location>
        <begin position="114"/>
        <end position="152"/>
    </location>
</feature>
<dbReference type="SUPFAM" id="SSF56112">
    <property type="entry name" value="Protein kinase-like (PK-like)"/>
    <property type="match status" value="1"/>
</dbReference>
<dbReference type="Gene3D" id="3.30.200.20">
    <property type="entry name" value="Phosphorylase Kinase, domain 1"/>
    <property type="match status" value="2"/>
</dbReference>
<feature type="domain" description="Protein kinase" evidence="8">
    <location>
        <begin position="191"/>
        <end position="580"/>
    </location>
</feature>
<dbReference type="GO" id="GO:0005524">
    <property type="term" value="F:ATP binding"/>
    <property type="evidence" value="ECO:0007669"/>
    <property type="project" value="UniProtKB-KW"/>
</dbReference>
<evidence type="ECO:0000256" key="3">
    <source>
        <dbReference type="ARBA" id="ARBA00022679"/>
    </source>
</evidence>
<dbReference type="EC" id="2.7.11.1" evidence="1"/>
<feature type="region of interest" description="Disordered" evidence="7">
    <location>
        <begin position="102"/>
        <end position="167"/>
    </location>
</feature>
<feature type="region of interest" description="Disordered" evidence="7">
    <location>
        <begin position="1"/>
        <end position="29"/>
    </location>
</feature>
<dbReference type="InterPro" id="IPR011009">
    <property type="entry name" value="Kinase-like_dom_sf"/>
</dbReference>